<protein>
    <submittedName>
        <fullName evidence="1">BrnA antitoxin family protein</fullName>
    </submittedName>
</protein>
<dbReference type="InterPro" id="IPR025528">
    <property type="entry name" value="BrnA_antitoxin"/>
</dbReference>
<organism evidence="1 2">
    <name type="scientific">Ramlibacter lithotrophicus</name>
    <dbReference type="NCBI Taxonomy" id="2606681"/>
    <lineage>
        <taxon>Bacteria</taxon>
        <taxon>Pseudomonadati</taxon>
        <taxon>Pseudomonadota</taxon>
        <taxon>Betaproteobacteria</taxon>
        <taxon>Burkholderiales</taxon>
        <taxon>Comamonadaceae</taxon>
        <taxon>Ramlibacter</taxon>
    </lineage>
</organism>
<gene>
    <name evidence="1" type="ORF">RAMLITH_25230</name>
</gene>
<evidence type="ECO:0000313" key="2">
    <source>
        <dbReference type="Proteomes" id="UP000521868"/>
    </source>
</evidence>
<proteinExistence type="predicted"/>
<accession>A0A7X6DL15</accession>
<comment type="caution">
    <text evidence="1">The sequence shown here is derived from an EMBL/GenBank/DDBJ whole genome shotgun (WGS) entry which is preliminary data.</text>
</comment>
<keyword evidence="2" id="KW-1185">Reference proteome</keyword>
<dbReference type="RefSeq" id="WP_168110262.1">
    <property type="nucleotide sequence ID" value="NZ_VTOX01000017.1"/>
</dbReference>
<name>A0A7X6DL15_9BURK</name>
<dbReference type="Pfam" id="PF14384">
    <property type="entry name" value="BrnA_antitoxin"/>
    <property type="match status" value="1"/>
</dbReference>
<dbReference type="EMBL" id="VTOX01000017">
    <property type="protein sequence ID" value="NKE69120.1"/>
    <property type="molecule type" value="Genomic_DNA"/>
</dbReference>
<dbReference type="Proteomes" id="UP000521868">
    <property type="component" value="Unassembled WGS sequence"/>
</dbReference>
<evidence type="ECO:0000313" key="1">
    <source>
        <dbReference type="EMBL" id="NKE69120.1"/>
    </source>
</evidence>
<reference evidence="1 2" key="1">
    <citation type="journal article" date="2020" name="Nature">
        <title>Bacterial chemolithoautotrophy via manganese oxidation.</title>
        <authorList>
            <person name="Yu H."/>
            <person name="Leadbetter J.R."/>
        </authorList>
    </citation>
    <scope>NUCLEOTIDE SEQUENCE [LARGE SCALE GENOMIC DNA]</scope>
    <source>
        <strain evidence="1 2">RBP-1</strain>
    </source>
</reference>
<dbReference type="AlphaFoldDB" id="A0A7X6DL15"/>
<sequence length="91" mass="10444">MPASKHASRCYLKSDLARVDAHKIKKSEYDELPELTEEMLARATISKGGRPRSENPRKQLTLRLPADVIERWKATGPGWQTRMAERLSKVR</sequence>